<gene>
    <name evidence="1" type="ORF">J4G33_12200</name>
</gene>
<protein>
    <recommendedName>
        <fullName evidence="3">Adenylyl-sulfate kinase</fullName>
    </recommendedName>
</protein>
<sequence length="182" mass="19464">MPSPSSTTQVLLIGGRSGVGKSSAAFALAELWQQEAREHCLVDGDNLSAAYPKPFDDPDGGQLTETNLRALWRTYEAVGYRRVIYVNTVSVLEHAMVTRALGGAVELRAALLTAPDDVVAARLGERETGSALIAHLSRSAMAASRLHHEAAPWVARVPTEQRTPAQVAQELARIALGGEGQR</sequence>
<dbReference type="Gene3D" id="3.40.50.300">
    <property type="entry name" value="P-loop containing nucleotide triphosphate hydrolases"/>
    <property type="match status" value="1"/>
</dbReference>
<reference evidence="1" key="1">
    <citation type="submission" date="2021-03" db="EMBL/GenBank/DDBJ databases">
        <title>Actinotalea soli sp. nov., isolated from soil.</title>
        <authorList>
            <person name="Ping W."/>
            <person name="Zhang J."/>
        </authorList>
    </citation>
    <scope>NUCLEOTIDE SEQUENCE</scope>
    <source>
        <strain evidence="1">BY-33</strain>
    </source>
</reference>
<keyword evidence="2" id="KW-1185">Reference proteome</keyword>
<dbReference type="EMBL" id="JAGEMK010000006">
    <property type="protein sequence ID" value="MBO1752565.1"/>
    <property type="molecule type" value="Genomic_DNA"/>
</dbReference>
<comment type="caution">
    <text evidence="1">The sequence shown here is derived from an EMBL/GenBank/DDBJ whole genome shotgun (WGS) entry which is preliminary data.</text>
</comment>
<dbReference type="SUPFAM" id="SSF52540">
    <property type="entry name" value="P-loop containing nucleoside triphosphate hydrolases"/>
    <property type="match status" value="1"/>
</dbReference>
<organism evidence="1 2">
    <name type="scientific">Actinotalea soli</name>
    <dbReference type="NCBI Taxonomy" id="2819234"/>
    <lineage>
        <taxon>Bacteria</taxon>
        <taxon>Bacillati</taxon>
        <taxon>Actinomycetota</taxon>
        <taxon>Actinomycetes</taxon>
        <taxon>Micrococcales</taxon>
        <taxon>Cellulomonadaceae</taxon>
        <taxon>Actinotalea</taxon>
    </lineage>
</organism>
<dbReference type="RefSeq" id="WP_208056244.1">
    <property type="nucleotide sequence ID" value="NZ_JAGEMK010000006.1"/>
</dbReference>
<dbReference type="Proteomes" id="UP000664209">
    <property type="component" value="Unassembled WGS sequence"/>
</dbReference>
<name>A0A939LTU3_9CELL</name>
<dbReference type="AlphaFoldDB" id="A0A939LTU3"/>
<proteinExistence type="predicted"/>
<accession>A0A939LTU3</accession>
<dbReference type="InterPro" id="IPR027417">
    <property type="entry name" value="P-loop_NTPase"/>
</dbReference>
<evidence type="ECO:0000313" key="2">
    <source>
        <dbReference type="Proteomes" id="UP000664209"/>
    </source>
</evidence>
<evidence type="ECO:0000313" key="1">
    <source>
        <dbReference type="EMBL" id="MBO1752565.1"/>
    </source>
</evidence>
<evidence type="ECO:0008006" key="3">
    <source>
        <dbReference type="Google" id="ProtNLM"/>
    </source>
</evidence>